<dbReference type="AlphaFoldDB" id="A0A382YMK0"/>
<accession>A0A382YMK0</accession>
<proteinExistence type="predicted"/>
<evidence type="ECO:0000313" key="1">
    <source>
        <dbReference type="EMBL" id="SVD84434.1"/>
    </source>
</evidence>
<reference evidence="1" key="1">
    <citation type="submission" date="2018-05" db="EMBL/GenBank/DDBJ databases">
        <authorList>
            <person name="Lanie J.A."/>
            <person name="Ng W.-L."/>
            <person name="Kazmierczak K.M."/>
            <person name="Andrzejewski T.M."/>
            <person name="Davidsen T.M."/>
            <person name="Wayne K.J."/>
            <person name="Tettelin H."/>
            <person name="Glass J.I."/>
            <person name="Rusch D."/>
            <person name="Podicherti R."/>
            <person name="Tsui H.-C.T."/>
            <person name="Winkler M.E."/>
        </authorList>
    </citation>
    <scope>NUCLEOTIDE SEQUENCE</scope>
</reference>
<protein>
    <submittedName>
        <fullName evidence="1">Uncharacterized protein</fullName>
    </submittedName>
</protein>
<sequence length="83" mass="9641">MKAFADFERSNGRWVICDFVAPTQKVRDAFSPDFVIWLDTIEQGRVVSSKINELNKIKNLPFDVNLLINSKEFKDTNKMFESP</sequence>
<feature type="non-terminal residue" evidence="1">
    <location>
        <position position="83"/>
    </location>
</feature>
<dbReference type="EMBL" id="UINC01177023">
    <property type="protein sequence ID" value="SVD84434.1"/>
    <property type="molecule type" value="Genomic_DNA"/>
</dbReference>
<organism evidence="1">
    <name type="scientific">marine metagenome</name>
    <dbReference type="NCBI Taxonomy" id="408172"/>
    <lineage>
        <taxon>unclassified sequences</taxon>
        <taxon>metagenomes</taxon>
        <taxon>ecological metagenomes</taxon>
    </lineage>
</organism>
<name>A0A382YMK0_9ZZZZ</name>
<gene>
    <name evidence="1" type="ORF">METZ01_LOCUS437288</name>
</gene>